<evidence type="ECO:0000256" key="2">
    <source>
        <dbReference type="ARBA" id="ARBA00022692"/>
    </source>
</evidence>
<keyword evidence="3 6" id="KW-1133">Transmembrane helix</keyword>
<dbReference type="InterPro" id="IPR013861">
    <property type="entry name" value="TMEM115/Pdh1/Rbl19"/>
</dbReference>
<feature type="transmembrane region" description="Helical" evidence="6">
    <location>
        <begin position="125"/>
        <end position="150"/>
    </location>
</feature>
<dbReference type="Pfam" id="PF08551">
    <property type="entry name" value="DUF1751"/>
    <property type="match status" value="1"/>
</dbReference>
<evidence type="ECO:0000256" key="4">
    <source>
        <dbReference type="ARBA" id="ARBA00023136"/>
    </source>
</evidence>
<dbReference type="EnsemblMetazoa" id="CJA05328b.1">
    <property type="protein sequence ID" value="CJA05328b.1"/>
    <property type="gene ID" value="WBGene00124532"/>
</dbReference>
<evidence type="ECO:0000256" key="5">
    <source>
        <dbReference type="SAM" id="MobiDB-lite"/>
    </source>
</evidence>
<feature type="transmembrane region" description="Helical" evidence="6">
    <location>
        <begin position="83"/>
        <end position="105"/>
    </location>
</feature>
<evidence type="ECO:0000256" key="3">
    <source>
        <dbReference type="ARBA" id="ARBA00022989"/>
    </source>
</evidence>
<dbReference type="InterPro" id="IPR035952">
    <property type="entry name" value="Rhomboid-like_sf"/>
</dbReference>
<evidence type="ECO:0000313" key="7">
    <source>
        <dbReference type="EnsemblMetazoa" id="CJA05328b.1"/>
    </source>
</evidence>
<reference evidence="7" key="2">
    <citation type="submission" date="2022-06" db="UniProtKB">
        <authorList>
            <consortium name="EnsemblMetazoa"/>
        </authorList>
    </citation>
    <scope>IDENTIFICATION</scope>
    <source>
        <strain evidence="7">DF5081</strain>
    </source>
</reference>
<evidence type="ECO:0008006" key="9">
    <source>
        <dbReference type="Google" id="ProtNLM"/>
    </source>
</evidence>
<feature type="transmembrane region" description="Helical" evidence="6">
    <location>
        <begin position="52"/>
        <end position="76"/>
    </location>
</feature>
<organism evidence="7 8">
    <name type="scientific">Caenorhabditis japonica</name>
    <dbReference type="NCBI Taxonomy" id="281687"/>
    <lineage>
        <taxon>Eukaryota</taxon>
        <taxon>Metazoa</taxon>
        <taxon>Ecdysozoa</taxon>
        <taxon>Nematoda</taxon>
        <taxon>Chromadorea</taxon>
        <taxon>Rhabditida</taxon>
        <taxon>Rhabditina</taxon>
        <taxon>Rhabditomorpha</taxon>
        <taxon>Rhabditoidea</taxon>
        <taxon>Rhabditidae</taxon>
        <taxon>Peloderinae</taxon>
        <taxon>Caenorhabditis</taxon>
    </lineage>
</organism>
<sequence length="308" mass="35197">MRNHQIMRKNLWRFFTSSFCGHNVLDVLWTAWCLHFGTNLVRLNNTNESLLVLYAITQAVTSIIIVVLAYFTYLFFDSIKLFYIEPVVGLAPVNAAVMVLMKQFLPDTIVIGTPFGRIKYAHLPFLAICISFILAVTKFIYFLSFLQIAIGVQVSWTYLRFYKPHETDEIYGDGSDHFTWASLFPSRSQLFFTLIGKVCFRTLAKLGVCKRQVRHVDFNSLQSVNVEINLAAVEKSAKEDEKKRQKALKELNERLNKTRSSQAASYGNWDDEDEPNVVVTSPSVVETSNVHSPLPVVFQETENKESMA</sequence>
<keyword evidence="2 6" id="KW-0812">Transmembrane</keyword>
<protein>
    <recommendedName>
        <fullName evidence="9">Transmembrane protein 115</fullName>
    </recommendedName>
</protein>
<keyword evidence="4 6" id="KW-0472">Membrane</keyword>
<dbReference type="Proteomes" id="UP000005237">
    <property type="component" value="Unassembled WGS sequence"/>
</dbReference>
<dbReference type="SMART" id="SM01160">
    <property type="entry name" value="DUF1751"/>
    <property type="match status" value="1"/>
</dbReference>
<comment type="subcellular location">
    <subcellularLocation>
        <location evidence="1">Membrane</location>
        <topology evidence="1">Multi-pass membrane protein</topology>
    </subcellularLocation>
</comment>
<dbReference type="GO" id="GO:0005794">
    <property type="term" value="C:Golgi apparatus"/>
    <property type="evidence" value="ECO:0007669"/>
    <property type="project" value="TreeGrafter"/>
</dbReference>
<evidence type="ECO:0000313" key="8">
    <source>
        <dbReference type="Proteomes" id="UP000005237"/>
    </source>
</evidence>
<dbReference type="AlphaFoldDB" id="A0A8R1HR43"/>
<name>A0A8R1HR43_CAEJA</name>
<keyword evidence="8" id="KW-1185">Reference proteome</keyword>
<evidence type="ECO:0000256" key="6">
    <source>
        <dbReference type="SAM" id="Phobius"/>
    </source>
</evidence>
<reference evidence="8" key="1">
    <citation type="submission" date="2010-08" db="EMBL/GenBank/DDBJ databases">
        <authorList>
            <consortium name="Caenorhabditis japonica Sequencing Consortium"/>
            <person name="Wilson R.K."/>
        </authorList>
    </citation>
    <scope>NUCLEOTIDE SEQUENCE [LARGE SCALE GENOMIC DNA]</scope>
    <source>
        <strain evidence="8">DF5081</strain>
    </source>
</reference>
<evidence type="ECO:0000256" key="1">
    <source>
        <dbReference type="ARBA" id="ARBA00004141"/>
    </source>
</evidence>
<dbReference type="GO" id="GO:0016020">
    <property type="term" value="C:membrane"/>
    <property type="evidence" value="ECO:0007669"/>
    <property type="project" value="UniProtKB-SubCell"/>
</dbReference>
<dbReference type="SUPFAM" id="SSF144091">
    <property type="entry name" value="Rhomboid-like"/>
    <property type="match status" value="1"/>
</dbReference>
<dbReference type="GO" id="GO:0006890">
    <property type="term" value="P:retrograde vesicle-mediated transport, Golgi to endoplasmic reticulum"/>
    <property type="evidence" value="ECO:0007669"/>
    <property type="project" value="InterPro"/>
</dbReference>
<proteinExistence type="predicted"/>
<dbReference type="PANTHER" id="PTHR13377">
    <property type="entry name" value="PLACENTAL PROTEIN 6"/>
    <property type="match status" value="1"/>
</dbReference>
<accession>A0A8R1HR43</accession>
<feature type="region of interest" description="Disordered" evidence="5">
    <location>
        <begin position="251"/>
        <end position="275"/>
    </location>
</feature>
<dbReference type="PANTHER" id="PTHR13377:SF3">
    <property type="entry name" value="TRANSMEMBRANE PROTEIN 115"/>
    <property type="match status" value="1"/>
</dbReference>